<organism evidence="1 2">
    <name type="scientific">Meloidogyne enterolobii</name>
    <name type="common">Root-knot nematode worm</name>
    <name type="synonym">Meloidogyne mayaguensis</name>
    <dbReference type="NCBI Taxonomy" id="390850"/>
    <lineage>
        <taxon>Eukaryota</taxon>
        <taxon>Metazoa</taxon>
        <taxon>Ecdysozoa</taxon>
        <taxon>Nematoda</taxon>
        <taxon>Chromadorea</taxon>
        <taxon>Rhabditida</taxon>
        <taxon>Tylenchina</taxon>
        <taxon>Tylenchomorpha</taxon>
        <taxon>Tylenchoidea</taxon>
        <taxon>Meloidogynidae</taxon>
        <taxon>Meloidogyninae</taxon>
        <taxon>Meloidogyne</taxon>
    </lineage>
</organism>
<reference evidence="1 2" key="1">
    <citation type="submission" date="2020-08" db="EMBL/GenBank/DDBJ databases">
        <authorList>
            <person name="Koutsovoulos G."/>
            <person name="Danchin GJ E."/>
        </authorList>
    </citation>
    <scope>NUCLEOTIDE SEQUENCE [LARGE SCALE GENOMIC DNA]</scope>
</reference>
<accession>A0A6V7THG7</accession>
<gene>
    <name evidence="1" type="ORF">MENT_LOCUS145</name>
</gene>
<evidence type="ECO:0000313" key="2">
    <source>
        <dbReference type="Proteomes" id="UP000580250"/>
    </source>
</evidence>
<dbReference type="Proteomes" id="UP000580250">
    <property type="component" value="Unassembled WGS sequence"/>
</dbReference>
<protein>
    <submittedName>
        <fullName evidence="1">Uncharacterized protein</fullName>
    </submittedName>
</protein>
<evidence type="ECO:0000313" key="1">
    <source>
        <dbReference type="EMBL" id="CAD2122395.1"/>
    </source>
</evidence>
<sequence>MKRTMHKLFSYCLDIIKEDDLNTNNRTLGEIFEEKEEYVKARFYCGTAMLLSAANYILNEITSNDDIIKGINKGVNGYNYKKIEFNQIKNNSINYITPVIEEMRRILIEDENEKIKNNNLREILEEMPMNVFDGKTSELINVRITFKPNEVEHFVEIISKYFDKLTEHRPPLENIQFYADILLTMNELVLNNLLFEIELSDIQTGVYLSKILKNKIEMDCNNWINSEEEIEGNDVNYEAQIYSNRQFCQFGMLLSFGNFLIERLIKYEKKRIIKLRKMINNDSQELICVDEIEEKINKRKIKIKELNQKILNYQNYYFPIWNKAKEIIIENNEGDYLHVCLFYLFF</sequence>
<proteinExistence type="predicted"/>
<dbReference type="EMBL" id="CAJEWN010000001">
    <property type="protein sequence ID" value="CAD2122395.1"/>
    <property type="molecule type" value="Genomic_DNA"/>
</dbReference>
<comment type="caution">
    <text evidence="1">The sequence shown here is derived from an EMBL/GenBank/DDBJ whole genome shotgun (WGS) entry which is preliminary data.</text>
</comment>
<dbReference type="OrthoDB" id="5900524at2759"/>
<name>A0A6V7THG7_MELEN</name>
<dbReference type="AlphaFoldDB" id="A0A6V7THG7"/>